<name>A0A6S6RQF8_9GAMM</name>
<dbReference type="InterPro" id="IPR000037">
    <property type="entry name" value="SsrA-bd_prot"/>
</dbReference>
<organism evidence="4 5">
    <name type="scientific">Candidatus Portiera aleyrodidarum</name>
    <name type="common">primary endosymbiont of Bemisia tabaci</name>
    <dbReference type="NCBI Taxonomy" id="91844"/>
    <lineage>
        <taxon>Bacteria</taxon>
        <taxon>Pseudomonadati</taxon>
        <taxon>Pseudomonadota</taxon>
        <taxon>Gammaproteobacteria</taxon>
        <taxon>Candidatus Johnevansiales</taxon>
        <taxon>Candidatus Johnevansiaceae</taxon>
        <taxon>Candidatus Portiera</taxon>
    </lineage>
</organism>
<comment type="function">
    <text evidence="3">Required for rescue of stalled ribosomes mediated by trans-translation. Binds to transfer-messenger RNA (tmRNA), required for stable association of tmRNA with ribosomes. tmRNA and SmpB together mimic tRNA shape, replacing the anticodon stem-loop with SmpB. tmRNA is encoded by the ssrA gene; the 2 termini fold to resemble tRNA(Ala) and it encodes a 'tag peptide', a short internal open reading frame. During trans-translation Ala-aminoacylated tmRNA acts like a tRNA, entering the A-site of stalled ribosomes, displacing the stalled mRNA. The ribosome then switches to translate the ORF on the tmRNA; the nascent peptide is terminated with the 'tag peptide' encoded by the tmRNA and targeted for degradation. The ribosome is freed to recommence translation, which seems to be the essential function of trans-translation.</text>
</comment>
<dbReference type="GO" id="GO:0005829">
    <property type="term" value="C:cytosol"/>
    <property type="evidence" value="ECO:0007669"/>
    <property type="project" value="TreeGrafter"/>
</dbReference>
<comment type="subcellular location">
    <subcellularLocation>
        <location evidence="3">Cytoplasm</location>
    </subcellularLocation>
    <text evidence="3">The tmRNA-SmpB complex associates with stalled 70S ribosomes.</text>
</comment>
<dbReference type="SUPFAM" id="SSF74982">
    <property type="entry name" value="Small protein B (SmpB)"/>
    <property type="match status" value="1"/>
</dbReference>
<evidence type="ECO:0000313" key="4">
    <source>
        <dbReference type="EMBL" id="CAA3704482.1"/>
    </source>
</evidence>
<dbReference type="NCBIfam" id="TIGR00086">
    <property type="entry name" value="smpB"/>
    <property type="match status" value="1"/>
</dbReference>
<comment type="similarity">
    <text evidence="3">Belongs to the SmpB family.</text>
</comment>
<evidence type="ECO:0000256" key="2">
    <source>
        <dbReference type="ARBA" id="ARBA00022884"/>
    </source>
</evidence>
<dbReference type="GO" id="GO:0003723">
    <property type="term" value="F:RNA binding"/>
    <property type="evidence" value="ECO:0007669"/>
    <property type="project" value="UniProtKB-UniRule"/>
</dbReference>
<gene>
    <name evidence="3 4" type="primary">smpB</name>
    <name evidence="4" type="ORF">SISI_0052</name>
</gene>
<evidence type="ECO:0000256" key="1">
    <source>
        <dbReference type="ARBA" id="ARBA00022490"/>
    </source>
</evidence>
<dbReference type="InterPro" id="IPR023620">
    <property type="entry name" value="SmpB"/>
</dbReference>
<evidence type="ECO:0000313" key="5">
    <source>
        <dbReference type="Proteomes" id="UP000560980"/>
    </source>
</evidence>
<dbReference type="Pfam" id="PF01668">
    <property type="entry name" value="SmpB"/>
    <property type="match status" value="1"/>
</dbReference>
<comment type="caution">
    <text evidence="4">The sequence shown here is derived from an EMBL/GenBank/DDBJ whole genome shotgun (WGS) entry which is preliminary data.</text>
</comment>
<protein>
    <recommendedName>
        <fullName evidence="3">SsrA-binding protein</fullName>
    </recommendedName>
    <alternativeName>
        <fullName evidence="3">Small protein B</fullName>
    </alternativeName>
</protein>
<dbReference type="AlphaFoldDB" id="A0A6S6RQF8"/>
<dbReference type="PANTHER" id="PTHR30308">
    <property type="entry name" value="TMRNA-BINDING COMPONENT OF TRANS-TRANSLATION TAGGING COMPLEX"/>
    <property type="match status" value="1"/>
</dbReference>
<keyword evidence="2 3" id="KW-0694">RNA-binding</keyword>
<dbReference type="GO" id="GO:0070929">
    <property type="term" value="P:trans-translation"/>
    <property type="evidence" value="ECO:0007669"/>
    <property type="project" value="UniProtKB-UniRule"/>
</dbReference>
<proteinExistence type="inferred from homology"/>
<dbReference type="NCBIfam" id="NF003843">
    <property type="entry name" value="PRK05422.1"/>
    <property type="match status" value="1"/>
</dbReference>
<dbReference type="RefSeq" id="WP_183042856.1">
    <property type="nucleotide sequence ID" value="NZ_CACTJB010000001.1"/>
</dbReference>
<sequence>MQLIYLNNKANHKFFVFDKIEAGISFLGWEIKSIRGKKFNLNNTYVTIKYNEAWLLGAKFIPINTTNKLKKRKNIKKLLMKSKEISYIKSYIKIKRYSCVPLKFYWKKHLIKCEIALVKGKNLIDKREIEKKRDKNKLFLTFDINNKFD</sequence>
<dbReference type="GO" id="GO:0070930">
    <property type="term" value="P:trans-translation-dependent protein tagging"/>
    <property type="evidence" value="ECO:0007669"/>
    <property type="project" value="TreeGrafter"/>
</dbReference>
<evidence type="ECO:0000256" key="3">
    <source>
        <dbReference type="HAMAP-Rule" id="MF_00023"/>
    </source>
</evidence>
<dbReference type="Gene3D" id="2.40.280.10">
    <property type="match status" value="1"/>
</dbReference>
<reference evidence="4 5" key="1">
    <citation type="submission" date="2019-12" db="EMBL/GenBank/DDBJ databases">
        <authorList>
            <person name="Santos-Garcia D."/>
            <person name="Santos-Garcia D."/>
            <person name="Santos-Garcia D."/>
        </authorList>
    </citation>
    <scope>NUCLEOTIDE SEQUENCE [LARGE SCALE GENOMIC DNA]</scope>
    <source>
        <strain evidence="4">SiSi</strain>
    </source>
</reference>
<accession>A0A6S6RQF8</accession>
<keyword evidence="1 3" id="KW-0963">Cytoplasm</keyword>
<dbReference type="Proteomes" id="UP000560980">
    <property type="component" value="Unassembled WGS sequence"/>
</dbReference>
<dbReference type="PANTHER" id="PTHR30308:SF2">
    <property type="entry name" value="SSRA-BINDING PROTEIN"/>
    <property type="match status" value="1"/>
</dbReference>
<dbReference type="EMBL" id="CACTJB010000001">
    <property type="protein sequence ID" value="CAA3704482.1"/>
    <property type="molecule type" value="Genomic_DNA"/>
</dbReference>
<dbReference type="HAMAP" id="MF_00023">
    <property type="entry name" value="SmpB"/>
    <property type="match status" value="1"/>
</dbReference>